<organism evidence="1">
    <name type="scientific">marine sediment metagenome</name>
    <dbReference type="NCBI Taxonomy" id="412755"/>
    <lineage>
        <taxon>unclassified sequences</taxon>
        <taxon>metagenomes</taxon>
        <taxon>ecological metagenomes</taxon>
    </lineage>
</organism>
<feature type="non-terminal residue" evidence="1">
    <location>
        <position position="1"/>
    </location>
</feature>
<gene>
    <name evidence="1" type="ORF">S06H3_62040</name>
</gene>
<dbReference type="SUPFAM" id="SSF52309">
    <property type="entry name" value="N-(deoxy)ribosyltransferase-like"/>
    <property type="match status" value="1"/>
</dbReference>
<dbReference type="Gene3D" id="3.40.50.450">
    <property type="match status" value="1"/>
</dbReference>
<comment type="caution">
    <text evidence="1">The sequence shown here is derived from an EMBL/GenBank/DDBJ whole genome shotgun (WGS) entry which is preliminary data.</text>
</comment>
<reference evidence="1" key="1">
    <citation type="journal article" date="2014" name="Front. Microbiol.">
        <title>High frequency of phylogenetically diverse reductive dehalogenase-homologous genes in deep subseafloor sedimentary metagenomes.</title>
        <authorList>
            <person name="Kawai M."/>
            <person name="Futagami T."/>
            <person name="Toyoda A."/>
            <person name="Takaki Y."/>
            <person name="Nishi S."/>
            <person name="Hori S."/>
            <person name="Arai W."/>
            <person name="Tsubouchi T."/>
            <person name="Morono Y."/>
            <person name="Uchiyama I."/>
            <person name="Ito T."/>
            <person name="Fujiyama A."/>
            <person name="Inagaki F."/>
            <person name="Takami H."/>
        </authorList>
    </citation>
    <scope>NUCLEOTIDE SEQUENCE</scope>
    <source>
        <strain evidence="1">Expedition CK06-06</strain>
    </source>
</reference>
<evidence type="ECO:0008006" key="2">
    <source>
        <dbReference type="Google" id="ProtNLM"/>
    </source>
</evidence>
<dbReference type="AlphaFoldDB" id="X1NRM3"/>
<name>X1NRM3_9ZZZZ</name>
<sequence>ADIWKSIRSARIVIAELTGRNTNVFYEVGLAHTLGKPVIITTRNEDDVPFDLKGLRYRYYSVEDPFWGENLNKALNEMIQNLLTEQKYGTVFEDIKITGETKYEEKKITPAKKEKEKPSSDLTGVWQGTMKTRVRTYDCELDLVQQ</sequence>
<evidence type="ECO:0000313" key="1">
    <source>
        <dbReference type="EMBL" id="GAI46692.1"/>
    </source>
</evidence>
<proteinExistence type="predicted"/>
<accession>X1NRM3</accession>
<dbReference type="EMBL" id="BARV01040806">
    <property type="protein sequence ID" value="GAI46692.1"/>
    <property type="molecule type" value="Genomic_DNA"/>
</dbReference>
<protein>
    <recommendedName>
        <fullName evidence="2">Nucleoside 2-deoxyribosyltransferase</fullName>
    </recommendedName>
</protein>